<dbReference type="Proteomes" id="UP001153620">
    <property type="component" value="Chromosome 4"/>
</dbReference>
<keyword evidence="3" id="KW-1185">Reference proteome</keyword>
<keyword evidence="1" id="KW-0732">Signal</keyword>
<accession>A0A9N9WZT5</accession>
<reference evidence="2" key="2">
    <citation type="submission" date="2022-10" db="EMBL/GenBank/DDBJ databases">
        <authorList>
            <consortium name="ENA_rothamsted_submissions"/>
            <consortium name="culmorum"/>
            <person name="King R."/>
        </authorList>
    </citation>
    <scope>NUCLEOTIDE SEQUENCE</scope>
</reference>
<evidence type="ECO:0000313" key="2">
    <source>
        <dbReference type="EMBL" id="CAG9810304.1"/>
    </source>
</evidence>
<sequence length="169" mass="19359">MNFLHFFLILNSALKLNCERKLHKIENCTSTEELSHIVRCDLVNGMMSVVYDIKAPISKAMIEYCFFKFESSKFRPLGKCQHFDRCNLFNHGPTSNPILSGLFKILKHMGASIAQVTAPCPLYGRQEFLNISLYSNFLTILPRGMLLIRYKMYNNDGIIIGMSIVIANR</sequence>
<protein>
    <submittedName>
        <fullName evidence="2">Uncharacterized protein</fullName>
    </submittedName>
</protein>
<evidence type="ECO:0000313" key="3">
    <source>
        <dbReference type="Proteomes" id="UP001153620"/>
    </source>
</evidence>
<feature type="signal peptide" evidence="1">
    <location>
        <begin position="1"/>
        <end position="18"/>
    </location>
</feature>
<name>A0A9N9WZT5_9DIPT</name>
<dbReference type="AlphaFoldDB" id="A0A9N9WZT5"/>
<organism evidence="2 3">
    <name type="scientific">Chironomus riparius</name>
    <dbReference type="NCBI Taxonomy" id="315576"/>
    <lineage>
        <taxon>Eukaryota</taxon>
        <taxon>Metazoa</taxon>
        <taxon>Ecdysozoa</taxon>
        <taxon>Arthropoda</taxon>
        <taxon>Hexapoda</taxon>
        <taxon>Insecta</taxon>
        <taxon>Pterygota</taxon>
        <taxon>Neoptera</taxon>
        <taxon>Endopterygota</taxon>
        <taxon>Diptera</taxon>
        <taxon>Nematocera</taxon>
        <taxon>Chironomoidea</taxon>
        <taxon>Chironomidae</taxon>
        <taxon>Chironominae</taxon>
        <taxon>Chironomus</taxon>
    </lineage>
</organism>
<reference evidence="2" key="1">
    <citation type="submission" date="2022-01" db="EMBL/GenBank/DDBJ databases">
        <authorList>
            <person name="King R."/>
        </authorList>
    </citation>
    <scope>NUCLEOTIDE SEQUENCE</scope>
</reference>
<proteinExistence type="predicted"/>
<dbReference type="EMBL" id="OU895880">
    <property type="protein sequence ID" value="CAG9810304.1"/>
    <property type="molecule type" value="Genomic_DNA"/>
</dbReference>
<evidence type="ECO:0000256" key="1">
    <source>
        <dbReference type="SAM" id="SignalP"/>
    </source>
</evidence>
<feature type="chain" id="PRO_5040304011" evidence="1">
    <location>
        <begin position="19"/>
        <end position="169"/>
    </location>
</feature>
<gene>
    <name evidence="2" type="ORF">CHIRRI_LOCUS13121</name>
</gene>